<dbReference type="Gene3D" id="3.30.565.10">
    <property type="entry name" value="Histidine kinase-like ATPase, C-terminal domain"/>
    <property type="match status" value="1"/>
</dbReference>
<dbReference type="PANTHER" id="PTHR47839">
    <property type="entry name" value="DOMAIN PROTEIN, PUTATIVE (AFU_ORTHOLOGUE AFUA_6G04830)-RELATED"/>
    <property type="match status" value="1"/>
</dbReference>
<feature type="domain" description="Sacsin/Nov" evidence="3">
    <location>
        <begin position="23"/>
        <end position="152"/>
    </location>
</feature>
<keyword evidence="1" id="KW-0175">Coiled coil</keyword>
<feature type="region of interest" description="Disordered" evidence="2">
    <location>
        <begin position="1600"/>
        <end position="1621"/>
    </location>
</feature>
<feature type="region of interest" description="Disordered" evidence="2">
    <location>
        <begin position="65"/>
        <end position="85"/>
    </location>
</feature>
<organism evidence="4 5">
    <name type="scientific">Puccinia coronata f. sp. avenae</name>
    <dbReference type="NCBI Taxonomy" id="200324"/>
    <lineage>
        <taxon>Eukaryota</taxon>
        <taxon>Fungi</taxon>
        <taxon>Dikarya</taxon>
        <taxon>Basidiomycota</taxon>
        <taxon>Pucciniomycotina</taxon>
        <taxon>Pucciniomycetes</taxon>
        <taxon>Pucciniales</taxon>
        <taxon>Pucciniaceae</taxon>
        <taxon>Puccinia</taxon>
    </lineage>
</organism>
<dbReference type="InterPro" id="IPR036890">
    <property type="entry name" value="HATPase_C_sf"/>
</dbReference>
<dbReference type="EMBL" id="PGCJ01000316">
    <property type="protein sequence ID" value="PLW32719.1"/>
    <property type="molecule type" value="Genomic_DNA"/>
</dbReference>
<feature type="region of interest" description="Disordered" evidence="2">
    <location>
        <begin position="1531"/>
        <end position="1557"/>
    </location>
</feature>
<comment type="caution">
    <text evidence="4">The sequence shown here is derived from an EMBL/GenBank/DDBJ whole genome shotgun (WGS) entry which is preliminary data.</text>
</comment>
<reference evidence="4 5" key="1">
    <citation type="submission" date="2017-11" db="EMBL/GenBank/DDBJ databases">
        <title>De novo assembly and phasing of dikaryotic genomes from two isolates of Puccinia coronata f. sp. avenae, the causal agent of oat crown rust.</title>
        <authorList>
            <person name="Miller M.E."/>
            <person name="Zhang Y."/>
            <person name="Omidvar V."/>
            <person name="Sperschneider J."/>
            <person name="Schwessinger B."/>
            <person name="Raley C."/>
            <person name="Palmer J.M."/>
            <person name="Garnica D."/>
            <person name="Upadhyaya N."/>
            <person name="Rathjen J."/>
            <person name="Taylor J.M."/>
            <person name="Park R.F."/>
            <person name="Dodds P.N."/>
            <person name="Hirsch C.D."/>
            <person name="Kianian S.F."/>
            <person name="Figueroa M."/>
        </authorList>
    </citation>
    <scope>NUCLEOTIDE SEQUENCE [LARGE SCALE GENOMIC DNA]</scope>
    <source>
        <strain evidence="4">12NC29</strain>
    </source>
</reference>
<feature type="compositionally biased region" description="Polar residues" evidence="2">
    <location>
        <begin position="1543"/>
        <end position="1557"/>
    </location>
</feature>
<gene>
    <name evidence="4" type="ORF">PCANC_19560</name>
</gene>
<evidence type="ECO:0000259" key="3">
    <source>
        <dbReference type="Pfam" id="PF25794"/>
    </source>
</evidence>
<feature type="compositionally biased region" description="Low complexity" evidence="2">
    <location>
        <begin position="306"/>
        <end position="328"/>
    </location>
</feature>
<dbReference type="NCBIfam" id="NF047352">
    <property type="entry name" value="P_loop_sacsin"/>
    <property type="match status" value="1"/>
</dbReference>
<evidence type="ECO:0000313" key="5">
    <source>
        <dbReference type="Proteomes" id="UP000235388"/>
    </source>
</evidence>
<dbReference type="Pfam" id="PF25794">
    <property type="entry name" value="SACS"/>
    <property type="match status" value="1"/>
</dbReference>
<dbReference type="Pfam" id="PF12449">
    <property type="entry name" value="DUF3684"/>
    <property type="match status" value="1"/>
</dbReference>
<dbReference type="InterPro" id="IPR058210">
    <property type="entry name" value="SACS/Nov_dom"/>
</dbReference>
<feature type="compositionally biased region" description="Basic and acidic residues" evidence="2">
    <location>
        <begin position="1600"/>
        <end position="1617"/>
    </location>
</feature>
<feature type="coiled-coil region" evidence="1">
    <location>
        <begin position="1421"/>
        <end position="1448"/>
    </location>
</feature>
<dbReference type="OrthoDB" id="10031156at2759"/>
<name>A0A2N5U4Q9_9BASI</name>
<feature type="region of interest" description="Disordered" evidence="2">
    <location>
        <begin position="306"/>
        <end position="331"/>
    </location>
</feature>
<evidence type="ECO:0000256" key="1">
    <source>
        <dbReference type="SAM" id="Coils"/>
    </source>
</evidence>
<dbReference type="PANTHER" id="PTHR47839:SF1">
    <property type="entry name" value="DOMAIN PROTEIN, PUTATIVE (AFU_ORTHOLOGUE AFUA_6G04830)-RELATED"/>
    <property type="match status" value="1"/>
</dbReference>
<dbReference type="STRING" id="200324.A0A2N5U4Q9"/>
<accession>A0A2N5U4Q9</accession>
<sequence>MADFALALEGLPDEAVEVNQRALIDKVLARYSGENTVFRELLQNADDASANSVEIMFLSNAASNSTQTNSQPITQSSSSISSSTLPDLTTHKISRVLVRNNGIPFRDQDWARLRKIAEGNPDESKIGAFGVGFYALWSICDSPIVLSGPSIMGFNWSSKNPDQLVTRRGINPSPSEWTQFIMDVRSPSPMPPPFEFSRFLATSLAFTTQIRTVSLYFDDHLMCKLDKKVAPPQILSTPSNITLSTSSSMMKIQSVEQTSVQIDTDILKWTLQYSKPKSKLAIKNAAVAAATSTSSFASRMLSAFSKTSSSAPTPSSTHPSTPKDSSSDASNPLSNLKASVFLRVVTGNINVTIPSVFRAELERATKKPPPKKTQYALIWTNKDEFDAGKDSTSSNSGLSKLLSGDETARAVFDGLISDLEVQGRVFIGFPTHQTTGFSGSVAARFIPTVERESLDLQAKYVADWNKELLAIGGILARVVYEGELKEIEGLWKKTEDESIRNQLTLRALHAIQFFSFYASTPAGTVSFESEESFFRCDRQRTLTVPSSLGPMPANQVRLPNTELSGFIKNVPLLPNEVSKNGHVLIGKLRDRRMISEITLEDVFKELESRVLSVDEMRDCLNWWISLTGIQGYDSSLLKRFQQCAIFQYQATNPSHQASKEQSDIIMPLSKASTFINIKLIPTDVPLPPHCLPFCLTKSLNSEALRRVFGFRELSILEFTRHLFSPELKGVNHITESPPLAEQLLNTLCKAWTSLSNDQKAEISTYLGDQVFIPTRHGMRKPSDAYHSNVTLFQDLAVVCLPSGITVKGTMATILSHLGVRKHVELQMVFSRLLGSGEWNHADLVKYLVSVKDILTDTEVDRLRQTNWLPKEGEPKVILPPGPDGKARKTKTNRYSANQLYEPSSANQELQLPLVEWPGKWRSTSDEAKLLFFLGLNKMPSIEALLTLAANPKDAQLREKSLQFFLEHFADYRAVYRPSTETRAFVPCDSGLLAPCDAYSNPEAAVMGFNVLQKKYLTDYQKFGLKQNPDSQELLKRLLEHPPSDSQKAKGVFEYLSTRVADFTQSQLQTLKQAQIVPISGKQVTHVAPGGCFFQSTDSANQGPFKSLFTYIDFGPSARPFLLACGVKNEPTVQEIAQMLIADPAKFYALAGSAEEYLQVLRNIAANVHLLSHSLKRAMQNSAFILGSRRVASSSTPGLTTKVQTYEDEDEEIEAGQPFVHVLALPGDVVIIDDSHSYSQFTTVIIACPQEEVFEQLAESLGAPRLTQLVKESFRIQRSVPEQTERSEEIRRLLVERTALFLHERQTGARNDVIRDAEWLKRHLTVKSVEQVSLQRQLVYLGKPHSSVLEATAAASMEGRNYMVLYLIRKGEIDWFELASSICKLILAHQKLSDSLFFMTILQTSLKNLKRRGVNVDRIINARKAERDAALQRAREEKLQRQLEDANALTPDQLESHAKGIEERFPDADPAFIRKALSLEKEDHRKRVEEKFAHGAYQRRPVVTPSPQIPQMPEISQRQSGIFSALRRKLLNENSSTDPPPYSPVSTDPVASNQSPIPSQSITQELSVAKAPAIKPPVQITPMSDIRSNLLKAISVSKPDTNSDIRTLPDTKPVKESEASYCDPKGTREDLTFLSKISGMRFYISRSINQHNLNGELVLFQFGDAIVRYVDLVIKPIGEIFDMDPNSLHVFYDLEGPIIAFNRNGSLFFNLRFYLSWYDEDVKQGNLSNALIGTFSTFAHELAHNLVEAHDSEHEWWMSAFIEQYFLKVAAYIISQHTSKTSNTKQLQAAGSGSSPSGSSLI</sequence>
<protein>
    <recommendedName>
        <fullName evidence="3">Sacsin/Nov domain-containing protein</fullName>
    </recommendedName>
</protein>
<evidence type="ECO:0000256" key="2">
    <source>
        <dbReference type="SAM" id="MobiDB-lite"/>
    </source>
</evidence>
<evidence type="ECO:0000313" key="4">
    <source>
        <dbReference type="EMBL" id="PLW32719.1"/>
    </source>
</evidence>
<dbReference type="Proteomes" id="UP000235388">
    <property type="component" value="Unassembled WGS sequence"/>
</dbReference>
<proteinExistence type="predicted"/>
<keyword evidence="5" id="KW-1185">Reference proteome</keyword>
<dbReference type="InterPro" id="IPR022155">
    <property type="entry name" value="DUF3684"/>
</dbReference>
<dbReference type="SUPFAM" id="SSF55874">
    <property type="entry name" value="ATPase domain of HSP90 chaperone/DNA topoisomerase II/histidine kinase"/>
    <property type="match status" value="1"/>
</dbReference>